<protein>
    <submittedName>
        <fullName evidence="1">Uncharacterized protein</fullName>
    </submittedName>
</protein>
<dbReference type="RefSeq" id="WP_184494995.1">
    <property type="nucleotide sequence ID" value="NZ_JACIJO010000002.1"/>
</dbReference>
<organism evidence="1 2">
    <name type="scientific">Algoriphagus iocasae</name>
    <dbReference type="NCBI Taxonomy" id="1836499"/>
    <lineage>
        <taxon>Bacteria</taxon>
        <taxon>Pseudomonadati</taxon>
        <taxon>Bacteroidota</taxon>
        <taxon>Cytophagia</taxon>
        <taxon>Cytophagales</taxon>
        <taxon>Cyclobacteriaceae</taxon>
        <taxon>Algoriphagus</taxon>
    </lineage>
</organism>
<proteinExistence type="predicted"/>
<dbReference type="Proteomes" id="UP000588604">
    <property type="component" value="Unassembled WGS sequence"/>
</dbReference>
<evidence type="ECO:0000313" key="1">
    <source>
        <dbReference type="EMBL" id="MBB6326386.1"/>
    </source>
</evidence>
<dbReference type="EMBL" id="JACIJO010000002">
    <property type="protein sequence ID" value="MBB6326386.1"/>
    <property type="molecule type" value="Genomic_DNA"/>
</dbReference>
<comment type="caution">
    <text evidence="1">The sequence shown here is derived from an EMBL/GenBank/DDBJ whole genome shotgun (WGS) entry which is preliminary data.</text>
</comment>
<name>A0A841MQC2_9BACT</name>
<accession>A0A841MQC2</accession>
<keyword evidence="2" id="KW-1185">Reference proteome</keyword>
<gene>
    <name evidence="1" type="ORF">FHS59_002014</name>
</gene>
<reference evidence="1 2" key="1">
    <citation type="submission" date="2020-08" db="EMBL/GenBank/DDBJ databases">
        <title>Genomic Encyclopedia of Type Strains, Phase IV (KMG-IV): sequencing the most valuable type-strain genomes for metagenomic binning, comparative biology and taxonomic classification.</title>
        <authorList>
            <person name="Goeker M."/>
        </authorList>
    </citation>
    <scope>NUCLEOTIDE SEQUENCE [LARGE SCALE GENOMIC DNA]</scope>
    <source>
        <strain evidence="1 2">DSM 102044</strain>
    </source>
</reference>
<sequence>MAGKTTFENLPIELDWSRAIIGGKFIEVPLINSLNGFISKFSNHETRLLISKTTAEDYHYISLESNFKIKEESFGDLIKSKKENSYVRFMKFDKNLKSMGFDFYRIESNPNANMPLDCETVTFGYYEGSCYYNSSSSVVCNTPTLIYTWTEEICSGSGGGGGSSSNYRIFEIDKSGLSACHQELIEDIMGGTQTQIKKIFSLFNDEVNTSVPYNLRFQYGNCGPATACTNPQLTNNYAVVNFNQSAITNATDLSMARSTMHEVLHAYLVYELEYPSDCDLNCLLNDYIAIYGGADLNPVHHNLYVETKFLNDIAFELKNYASSVGYNVSLIGDQYFKDMAWGGLHETDVFKNTLTVSEQQRINNRYNAELTNTNVGNIAPIGTLLCD</sequence>
<dbReference type="AlphaFoldDB" id="A0A841MQC2"/>
<evidence type="ECO:0000313" key="2">
    <source>
        <dbReference type="Proteomes" id="UP000588604"/>
    </source>
</evidence>